<dbReference type="PANTHER" id="PTHR46401:SF2">
    <property type="entry name" value="GLYCOSYLTRANSFERASE WBBK-RELATED"/>
    <property type="match status" value="1"/>
</dbReference>
<dbReference type="OrthoDB" id="9811239at2"/>
<protein>
    <recommendedName>
        <fullName evidence="2">Glycosyl transferase family 1 domain-containing protein</fullName>
    </recommendedName>
</protein>
<organism evidence="3 4">
    <name type="scientific">Anditalea andensis</name>
    <dbReference type="NCBI Taxonomy" id="1048983"/>
    <lineage>
        <taxon>Bacteria</taxon>
        <taxon>Pseudomonadati</taxon>
        <taxon>Bacteroidota</taxon>
        <taxon>Cytophagia</taxon>
        <taxon>Cytophagales</taxon>
        <taxon>Cytophagaceae</taxon>
        <taxon>Anditalea</taxon>
    </lineage>
</organism>
<evidence type="ECO:0000313" key="4">
    <source>
        <dbReference type="Proteomes" id="UP000027821"/>
    </source>
</evidence>
<dbReference type="Pfam" id="PF00534">
    <property type="entry name" value="Glycos_transf_1"/>
    <property type="match status" value="1"/>
</dbReference>
<dbReference type="Proteomes" id="UP000027821">
    <property type="component" value="Unassembled WGS sequence"/>
</dbReference>
<keyword evidence="4" id="KW-1185">Reference proteome</keyword>
<dbReference type="SUPFAM" id="SSF53756">
    <property type="entry name" value="UDP-Glycosyltransferase/glycogen phosphorylase"/>
    <property type="match status" value="1"/>
</dbReference>
<name>A0A074LDG5_9BACT</name>
<evidence type="ECO:0000256" key="1">
    <source>
        <dbReference type="ARBA" id="ARBA00022679"/>
    </source>
</evidence>
<accession>A0A074LDG5</accession>
<proteinExistence type="predicted"/>
<feature type="domain" description="Glycosyl transferase family 1" evidence="2">
    <location>
        <begin position="196"/>
        <end position="320"/>
    </location>
</feature>
<gene>
    <name evidence="3" type="ORF">EL17_21160</name>
</gene>
<dbReference type="Gene3D" id="3.40.50.2000">
    <property type="entry name" value="Glycogen Phosphorylase B"/>
    <property type="match status" value="2"/>
</dbReference>
<reference evidence="3 4" key="1">
    <citation type="submission" date="2014-04" db="EMBL/GenBank/DDBJ databases">
        <title>Characterization and application of a salt tolerant electro-active bacterium.</title>
        <authorList>
            <person name="Yang L."/>
            <person name="Wei S."/>
            <person name="Tay Q.X.M."/>
        </authorList>
    </citation>
    <scope>NUCLEOTIDE SEQUENCE [LARGE SCALE GENOMIC DNA]</scope>
    <source>
        <strain evidence="3 4">LY1</strain>
    </source>
</reference>
<dbReference type="RefSeq" id="WP_051720294.1">
    <property type="nucleotide sequence ID" value="NZ_JMIH01000037.1"/>
</dbReference>
<dbReference type="STRING" id="1048983.EL17_21160"/>
<evidence type="ECO:0000259" key="2">
    <source>
        <dbReference type="Pfam" id="PF00534"/>
    </source>
</evidence>
<sequence>MNVLYITVGNGGSDVALLSFLKRARDKHNINPLVIVNKNSKNGLAKSLDKLYIHYIELMYDFDLVPKWTNIRNIHRYFYQYLIRLIFNPIAVLKIKSIAKSSNVDLIHSNTSCYQIGYRVAKTLNIPHVWHFREFQDLDFGVKPLFGRNNFQKKVLDNLNYCIAITSTIYYHHDLIKTKNSFIIYDGILNKDNIRFTNDKQDYFLFVGRLSEQKGIYELIYSFINFSKYNQNFILKLCGKFQISTKAELTKILNKFNLASRVQFLGERNDINDLMYHATALIVPSKFEAFGLVTVEAMANGCLVIGNNTGGTKEQFDKGFEIVDTEIGLRYSGENQLTNCLKNVVNNGIEYYYLNILASQRVIADLYTIENNVNGIINVYNLSLGKVNQRSFNYG</sequence>
<dbReference type="eggNOG" id="COG0438">
    <property type="taxonomic scope" value="Bacteria"/>
</dbReference>
<dbReference type="EMBL" id="JMIH01000037">
    <property type="protein sequence ID" value="KEO71832.1"/>
    <property type="molecule type" value="Genomic_DNA"/>
</dbReference>
<evidence type="ECO:0000313" key="3">
    <source>
        <dbReference type="EMBL" id="KEO71832.1"/>
    </source>
</evidence>
<comment type="caution">
    <text evidence="3">The sequence shown here is derived from an EMBL/GenBank/DDBJ whole genome shotgun (WGS) entry which is preliminary data.</text>
</comment>
<dbReference type="AlphaFoldDB" id="A0A074LDG5"/>
<keyword evidence="1" id="KW-0808">Transferase</keyword>
<dbReference type="InterPro" id="IPR001296">
    <property type="entry name" value="Glyco_trans_1"/>
</dbReference>
<dbReference type="PANTHER" id="PTHR46401">
    <property type="entry name" value="GLYCOSYLTRANSFERASE WBBK-RELATED"/>
    <property type="match status" value="1"/>
</dbReference>
<dbReference type="GO" id="GO:0016757">
    <property type="term" value="F:glycosyltransferase activity"/>
    <property type="evidence" value="ECO:0007669"/>
    <property type="project" value="InterPro"/>
</dbReference>